<dbReference type="CDD" id="cd00221">
    <property type="entry name" value="Vsr"/>
    <property type="match status" value="1"/>
</dbReference>
<dbReference type="RefSeq" id="WP_055663668.1">
    <property type="nucleotide sequence ID" value="NZ_CYPR01000154.1"/>
</dbReference>
<gene>
    <name evidence="7" type="primary">vsr</name>
    <name evidence="7" type="ORF">JSE7799_02229</name>
</gene>
<evidence type="ECO:0000256" key="6">
    <source>
        <dbReference type="PIRNR" id="PIRNR018267"/>
    </source>
</evidence>
<keyword evidence="1 6" id="KW-0540">Nuclease</keyword>
<dbReference type="InterPro" id="IPR011335">
    <property type="entry name" value="Restrct_endonuc-II-like"/>
</dbReference>
<evidence type="ECO:0000256" key="2">
    <source>
        <dbReference type="ARBA" id="ARBA00022759"/>
    </source>
</evidence>
<keyword evidence="2 6" id="KW-0255">Endonuclease</keyword>
<keyword evidence="5 6" id="KW-0234">DNA repair</keyword>
<evidence type="ECO:0000256" key="1">
    <source>
        <dbReference type="ARBA" id="ARBA00022722"/>
    </source>
</evidence>
<dbReference type="Gene3D" id="3.40.960.10">
    <property type="entry name" value="VSR Endonuclease"/>
    <property type="match status" value="1"/>
</dbReference>
<evidence type="ECO:0000256" key="5">
    <source>
        <dbReference type="ARBA" id="ARBA00023204"/>
    </source>
</evidence>
<comment type="similarity">
    <text evidence="6">Belongs to the vsr family.</text>
</comment>
<sequence>MPDIVDPETRSRMMSGIKGKNTKPELMVRKALHARGFRYRLHDPKVAGKPDMVFPKLKAVIFVNGCFWHGHDCYLHKLPATRTQFWKAKIVGNRQRDDTVRKTLRDSGWRVLTIWECALRGREKIGLDAVVDRVVGWLPSDADSTEIRGSA</sequence>
<reference evidence="7 8" key="1">
    <citation type="submission" date="2015-09" db="EMBL/GenBank/DDBJ databases">
        <authorList>
            <person name="Jackson K.R."/>
            <person name="Lunt B.L."/>
            <person name="Fisher J.N.B."/>
            <person name="Gardner A.V."/>
            <person name="Bailey M.E."/>
            <person name="Deus L.M."/>
            <person name="Earl A.S."/>
            <person name="Gibby P.D."/>
            <person name="Hartmann K.A."/>
            <person name="Liu J.E."/>
            <person name="Manci A.M."/>
            <person name="Nielsen D.A."/>
            <person name="Solomon M.B."/>
            <person name="Breakwell D.P."/>
            <person name="Burnett S.H."/>
            <person name="Grose J.H."/>
        </authorList>
    </citation>
    <scope>NUCLEOTIDE SEQUENCE [LARGE SCALE GENOMIC DNA]</scope>
    <source>
        <strain evidence="7 8">CECT 7799</strain>
    </source>
</reference>
<dbReference type="Proteomes" id="UP000049455">
    <property type="component" value="Unassembled WGS sequence"/>
</dbReference>
<dbReference type="NCBIfam" id="TIGR00632">
    <property type="entry name" value="vsr"/>
    <property type="match status" value="1"/>
</dbReference>
<dbReference type="EMBL" id="CYPR01000154">
    <property type="protein sequence ID" value="CUH39502.1"/>
    <property type="molecule type" value="Genomic_DNA"/>
</dbReference>
<organism evidence="7 8">
    <name type="scientific">Jannaschia seosinensis</name>
    <dbReference type="NCBI Taxonomy" id="313367"/>
    <lineage>
        <taxon>Bacteria</taxon>
        <taxon>Pseudomonadati</taxon>
        <taxon>Pseudomonadota</taxon>
        <taxon>Alphaproteobacteria</taxon>
        <taxon>Rhodobacterales</taxon>
        <taxon>Roseobacteraceae</taxon>
        <taxon>Jannaschia</taxon>
    </lineage>
</organism>
<comment type="function">
    <text evidence="6">May nick specific sequences that contain T:G mispairs resulting from m5C-deamination.</text>
</comment>
<dbReference type="GO" id="GO:0004519">
    <property type="term" value="F:endonuclease activity"/>
    <property type="evidence" value="ECO:0007669"/>
    <property type="project" value="UniProtKB-KW"/>
</dbReference>
<protein>
    <recommendedName>
        <fullName evidence="6">Very short patch repair endonuclease</fullName>
        <ecNumber evidence="6">3.1.-.-</ecNumber>
    </recommendedName>
</protein>
<dbReference type="GO" id="GO:0016787">
    <property type="term" value="F:hydrolase activity"/>
    <property type="evidence" value="ECO:0007669"/>
    <property type="project" value="UniProtKB-KW"/>
</dbReference>
<evidence type="ECO:0000313" key="7">
    <source>
        <dbReference type="EMBL" id="CUH39502.1"/>
    </source>
</evidence>
<name>A0A0M7BCF9_9RHOB</name>
<dbReference type="InterPro" id="IPR004603">
    <property type="entry name" value="DNA_mismatch_endonuc_vsr"/>
</dbReference>
<dbReference type="Pfam" id="PF03852">
    <property type="entry name" value="Vsr"/>
    <property type="match status" value="1"/>
</dbReference>
<dbReference type="OrthoDB" id="9801520at2"/>
<keyword evidence="3 6" id="KW-0227">DNA damage</keyword>
<evidence type="ECO:0000256" key="4">
    <source>
        <dbReference type="ARBA" id="ARBA00022801"/>
    </source>
</evidence>
<dbReference type="STRING" id="313367.JSE7799_02229"/>
<dbReference type="GO" id="GO:0006298">
    <property type="term" value="P:mismatch repair"/>
    <property type="evidence" value="ECO:0007669"/>
    <property type="project" value="UniProtKB-UniRule"/>
</dbReference>
<evidence type="ECO:0000256" key="3">
    <source>
        <dbReference type="ARBA" id="ARBA00022763"/>
    </source>
</evidence>
<accession>A0A0M7BCF9</accession>
<dbReference type="PIRSF" id="PIRSF018267">
    <property type="entry name" value="VSR_endonuc"/>
    <property type="match status" value="1"/>
</dbReference>
<keyword evidence="8" id="KW-1185">Reference proteome</keyword>
<proteinExistence type="inferred from homology"/>
<dbReference type="AlphaFoldDB" id="A0A0M7BCF9"/>
<keyword evidence="4 6" id="KW-0378">Hydrolase</keyword>
<dbReference type="EC" id="3.1.-.-" evidence="6"/>
<dbReference type="SUPFAM" id="SSF52980">
    <property type="entry name" value="Restriction endonuclease-like"/>
    <property type="match status" value="1"/>
</dbReference>
<evidence type="ECO:0000313" key="8">
    <source>
        <dbReference type="Proteomes" id="UP000049455"/>
    </source>
</evidence>